<comment type="caution">
    <text evidence="2">The sequence shown here is derived from an EMBL/GenBank/DDBJ whole genome shotgun (WGS) entry which is preliminary data.</text>
</comment>
<feature type="region of interest" description="Disordered" evidence="1">
    <location>
        <begin position="45"/>
        <end position="72"/>
    </location>
</feature>
<evidence type="ECO:0000313" key="2">
    <source>
        <dbReference type="EMBL" id="MEX4008463.1"/>
    </source>
</evidence>
<name>A0ABV3WUV5_9HYPH</name>
<feature type="region of interest" description="Disordered" evidence="1">
    <location>
        <begin position="1"/>
        <end position="33"/>
    </location>
</feature>
<keyword evidence="3" id="KW-1185">Reference proteome</keyword>
<reference evidence="2 3" key="1">
    <citation type="submission" date="2024-01" db="EMBL/GenBank/DDBJ databases">
        <title>New evidence supports the origin of RcGTA from prophage.</title>
        <authorList>
            <person name="Xu Y."/>
            <person name="Liu B."/>
            <person name="Chen F."/>
        </authorList>
    </citation>
    <scope>NUCLEOTIDE SEQUENCE [LARGE SCALE GENOMIC DNA]</scope>
    <source>
        <strain evidence="2 3">CBW1107-2</strain>
    </source>
</reference>
<feature type="compositionally biased region" description="Polar residues" evidence="1">
    <location>
        <begin position="9"/>
        <end position="19"/>
    </location>
</feature>
<protein>
    <submittedName>
        <fullName evidence="2">Uncharacterized protein</fullName>
    </submittedName>
</protein>
<evidence type="ECO:0000313" key="3">
    <source>
        <dbReference type="Proteomes" id="UP001559025"/>
    </source>
</evidence>
<sequence length="85" mass="9115">MFSPGKLGSSISAQASPTSYFPPAPPMDGFNPFQLNVDQRDVIANAASSMERDNQMQPLQPAPFPGGPNADGQQLLRILANMRGR</sequence>
<accession>A0ABV3WUV5</accession>
<dbReference type="Proteomes" id="UP001559025">
    <property type="component" value="Unassembled WGS sequence"/>
</dbReference>
<organism evidence="2 3">
    <name type="scientific">Neoaquamicrobium sediminum</name>
    <dbReference type="NCBI Taxonomy" id="1849104"/>
    <lineage>
        <taxon>Bacteria</taxon>
        <taxon>Pseudomonadati</taxon>
        <taxon>Pseudomonadota</taxon>
        <taxon>Alphaproteobacteria</taxon>
        <taxon>Hyphomicrobiales</taxon>
        <taxon>Phyllobacteriaceae</taxon>
        <taxon>Neoaquamicrobium</taxon>
    </lineage>
</organism>
<gene>
    <name evidence="2" type="ORF">V1479_14205</name>
</gene>
<proteinExistence type="predicted"/>
<evidence type="ECO:0000256" key="1">
    <source>
        <dbReference type="SAM" id="MobiDB-lite"/>
    </source>
</evidence>
<dbReference type="RefSeq" id="WP_368803462.1">
    <property type="nucleotide sequence ID" value="NZ_JAZHFV010000004.1"/>
</dbReference>
<dbReference type="EMBL" id="JAZHFV010000004">
    <property type="protein sequence ID" value="MEX4008463.1"/>
    <property type="molecule type" value="Genomic_DNA"/>
</dbReference>